<evidence type="ECO:0000313" key="3">
    <source>
        <dbReference type="Proteomes" id="UP000254777"/>
    </source>
</evidence>
<accession>A0A379DAZ4</accession>
<dbReference type="Proteomes" id="UP000254777">
    <property type="component" value="Unassembled WGS sequence"/>
</dbReference>
<reference evidence="2 3" key="1">
    <citation type="submission" date="2018-06" db="EMBL/GenBank/DDBJ databases">
        <authorList>
            <consortium name="Pathogen Informatics"/>
            <person name="Doyle S."/>
        </authorList>
    </citation>
    <scope>NUCLEOTIDE SEQUENCE [LARGE SCALE GENOMIC DNA]</scope>
    <source>
        <strain evidence="2 3">NCTC11088</strain>
    </source>
</reference>
<gene>
    <name evidence="2" type="ORF">NCTC11088_00144</name>
</gene>
<evidence type="ECO:0000313" key="2">
    <source>
        <dbReference type="EMBL" id="SUB74413.1"/>
    </source>
</evidence>
<organism evidence="2 3">
    <name type="scientific">Peptoniphilus indolicus</name>
    <dbReference type="NCBI Taxonomy" id="33030"/>
    <lineage>
        <taxon>Bacteria</taxon>
        <taxon>Bacillati</taxon>
        <taxon>Bacillota</taxon>
        <taxon>Tissierellia</taxon>
        <taxon>Tissierellales</taxon>
        <taxon>Peptoniphilaceae</taxon>
        <taxon>Peptoniphilus</taxon>
    </lineage>
</organism>
<dbReference type="RefSeq" id="WP_004822534.1">
    <property type="nucleotide sequence ID" value="NZ_UGTH01000001.1"/>
</dbReference>
<keyword evidence="1" id="KW-0175">Coiled coil</keyword>
<sequence>MNEEIFERLGILLKNIQEIERLLYSREELEAKLKEYKREYAELSKELIEREI</sequence>
<dbReference type="EMBL" id="UGTH01000001">
    <property type="protein sequence ID" value="SUB74413.1"/>
    <property type="molecule type" value="Genomic_DNA"/>
</dbReference>
<name>A0A379DAZ4_9FIRM</name>
<protein>
    <submittedName>
        <fullName evidence="2">Uncharacterized protein</fullName>
    </submittedName>
</protein>
<dbReference type="AlphaFoldDB" id="A0A379DAZ4"/>
<evidence type="ECO:0000256" key="1">
    <source>
        <dbReference type="SAM" id="Coils"/>
    </source>
</evidence>
<proteinExistence type="predicted"/>
<feature type="coiled-coil region" evidence="1">
    <location>
        <begin position="19"/>
        <end position="46"/>
    </location>
</feature>